<gene>
    <name evidence="1" type="ORF">UW37_C0001G0030</name>
</gene>
<reference evidence="1 2" key="1">
    <citation type="journal article" date="2015" name="Nature">
        <title>rRNA introns, odd ribosomes, and small enigmatic genomes across a large radiation of phyla.</title>
        <authorList>
            <person name="Brown C.T."/>
            <person name="Hug L.A."/>
            <person name="Thomas B.C."/>
            <person name="Sharon I."/>
            <person name="Castelle C.J."/>
            <person name="Singh A."/>
            <person name="Wilkins M.J."/>
            <person name="Williams K.H."/>
            <person name="Banfield J.F."/>
        </authorList>
    </citation>
    <scope>NUCLEOTIDE SEQUENCE [LARGE SCALE GENOMIC DNA]</scope>
</reference>
<accession>A0A0G1HM69</accession>
<evidence type="ECO:0000313" key="2">
    <source>
        <dbReference type="Proteomes" id="UP000034063"/>
    </source>
</evidence>
<dbReference type="AlphaFoldDB" id="A0A0G1HM69"/>
<comment type="caution">
    <text evidence="1">The sequence shown here is derived from an EMBL/GenBank/DDBJ whole genome shotgun (WGS) entry which is preliminary data.</text>
</comment>
<name>A0A0G1HM69_9BACT</name>
<evidence type="ECO:0000313" key="1">
    <source>
        <dbReference type="EMBL" id="KKT48025.1"/>
    </source>
</evidence>
<sequence>MYRIDTLLKLKEKLFHTNDLALLWEISNKNTLYTTIKRYVQKGILIPVHKGFYSTVPIDQLDPFKLAIGYLHRFAYVSCETVLIREGIIFQKENYLTLISSVSRKFAISNYSYLVRQLKDSYLYYDRGIDNIDGVMTAGIERAVADILYFNPRFYFDNKKKIDWKKVKKIQKEVGYL</sequence>
<evidence type="ECO:0008006" key="3">
    <source>
        <dbReference type="Google" id="ProtNLM"/>
    </source>
</evidence>
<proteinExistence type="predicted"/>
<organism evidence="1 2">
    <name type="scientific">Candidatus Gottesmanbacteria bacterium GW2011_GWA2_44_17</name>
    <dbReference type="NCBI Taxonomy" id="1618444"/>
    <lineage>
        <taxon>Bacteria</taxon>
        <taxon>Candidatus Gottesmaniibacteriota</taxon>
    </lineage>
</organism>
<protein>
    <recommendedName>
        <fullName evidence="3">Transcriptional regulator, AbiEi antitoxin, Type IV TA system</fullName>
    </recommendedName>
</protein>
<dbReference type="Proteomes" id="UP000034063">
    <property type="component" value="Unassembled WGS sequence"/>
</dbReference>
<dbReference type="EMBL" id="LCIB01000001">
    <property type="protein sequence ID" value="KKT48025.1"/>
    <property type="molecule type" value="Genomic_DNA"/>
</dbReference>